<dbReference type="AlphaFoldDB" id="A0A2M3ZV20"/>
<sequence>MSRTWLTLSTPTSSGASSAVPPELTTPSRSSSSGEMSSSRRIICQAASCLESCFDRPKPCASWPIARTLCWKVFTCGPAGDDDSPK</sequence>
<accession>A0A2M3ZV20</accession>
<feature type="compositionally biased region" description="Polar residues" evidence="1">
    <location>
        <begin position="1"/>
        <end position="17"/>
    </location>
</feature>
<feature type="region of interest" description="Disordered" evidence="1">
    <location>
        <begin position="1"/>
        <end position="38"/>
    </location>
</feature>
<organism evidence="2">
    <name type="scientific">Anopheles braziliensis</name>
    <dbReference type="NCBI Taxonomy" id="58242"/>
    <lineage>
        <taxon>Eukaryota</taxon>
        <taxon>Metazoa</taxon>
        <taxon>Ecdysozoa</taxon>
        <taxon>Arthropoda</taxon>
        <taxon>Hexapoda</taxon>
        <taxon>Insecta</taxon>
        <taxon>Pterygota</taxon>
        <taxon>Neoptera</taxon>
        <taxon>Endopterygota</taxon>
        <taxon>Diptera</taxon>
        <taxon>Nematocera</taxon>
        <taxon>Culicoidea</taxon>
        <taxon>Culicidae</taxon>
        <taxon>Anophelinae</taxon>
        <taxon>Anopheles</taxon>
    </lineage>
</organism>
<name>A0A2M3ZV20_9DIPT</name>
<feature type="compositionally biased region" description="Low complexity" evidence="1">
    <location>
        <begin position="28"/>
        <end position="38"/>
    </location>
</feature>
<evidence type="ECO:0000313" key="2">
    <source>
        <dbReference type="EMBL" id="MBW32290.1"/>
    </source>
</evidence>
<reference evidence="2" key="1">
    <citation type="submission" date="2018-01" db="EMBL/GenBank/DDBJ databases">
        <title>An insight into the sialome of Amazonian anophelines.</title>
        <authorList>
            <person name="Ribeiro J.M."/>
            <person name="Scarpassa V."/>
            <person name="Calvo E."/>
        </authorList>
    </citation>
    <scope>NUCLEOTIDE SEQUENCE</scope>
    <source>
        <tissue evidence="2">Salivary glands</tissue>
    </source>
</reference>
<evidence type="ECO:0000256" key="1">
    <source>
        <dbReference type="SAM" id="MobiDB-lite"/>
    </source>
</evidence>
<proteinExistence type="predicted"/>
<dbReference type="EMBL" id="GGFM01011539">
    <property type="protein sequence ID" value="MBW32290.1"/>
    <property type="molecule type" value="Transcribed_RNA"/>
</dbReference>
<protein>
    <submittedName>
        <fullName evidence="2">Putative secreted peptide</fullName>
    </submittedName>
</protein>